<organism evidence="2 3">
    <name type="scientific">Eucalyptus globulus</name>
    <name type="common">Tasmanian blue gum</name>
    <dbReference type="NCBI Taxonomy" id="34317"/>
    <lineage>
        <taxon>Eukaryota</taxon>
        <taxon>Viridiplantae</taxon>
        <taxon>Streptophyta</taxon>
        <taxon>Embryophyta</taxon>
        <taxon>Tracheophyta</taxon>
        <taxon>Spermatophyta</taxon>
        <taxon>Magnoliopsida</taxon>
        <taxon>eudicotyledons</taxon>
        <taxon>Gunneridae</taxon>
        <taxon>Pentapetalae</taxon>
        <taxon>rosids</taxon>
        <taxon>malvids</taxon>
        <taxon>Myrtales</taxon>
        <taxon>Myrtaceae</taxon>
        <taxon>Myrtoideae</taxon>
        <taxon>Eucalypteae</taxon>
        <taxon>Eucalyptus</taxon>
    </lineage>
</organism>
<feature type="compositionally biased region" description="Basic residues" evidence="1">
    <location>
        <begin position="71"/>
        <end position="84"/>
    </location>
</feature>
<keyword evidence="3" id="KW-1185">Reference proteome</keyword>
<evidence type="ECO:0000313" key="3">
    <source>
        <dbReference type="Proteomes" id="UP001634007"/>
    </source>
</evidence>
<evidence type="ECO:0000313" key="2">
    <source>
        <dbReference type="EMBL" id="KAL3715633.1"/>
    </source>
</evidence>
<reference evidence="2 3" key="1">
    <citation type="submission" date="2024-11" db="EMBL/GenBank/DDBJ databases">
        <title>Chromosome-level genome assembly of Eucalyptus globulus Labill. provides insights into its genome evolution.</title>
        <authorList>
            <person name="Li X."/>
        </authorList>
    </citation>
    <scope>NUCLEOTIDE SEQUENCE [LARGE SCALE GENOMIC DNA]</scope>
    <source>
        <strain evidence="2">CL2024</strain>
        <tissue evidence="2">Fresh tender leaves</tissue>
    </source>
</reference>
<comment type="caution">
    <text evidence="2">The sequence shown here is derived from an EMBL/GenBank/DDBJ whole genome shotgun (WGS) entry which is preliminary data.</text>
</comment>
<sequence length="147" mass="16503">MATYVENMRTASVVLRWSPRPLPTGSGGGGRCRGPPRLPLRDSARSNGGKKGKDADATASRHAEDLPWPLHRPRPPPRRERGTRKMTPSSSLELSSYAEESPSCSLSVSFFALLGCSFFRFSQRRIKCFRDCTGFHSYRITRKFLIK</sequence>
<evidence type="ECO:0000256" key="1">
    <source>
        <dbReference type="SAM" id="MobiDB-lite"/>
    </source>
</evidence>
<dbReference type="EMBL" id="JBJKBG010000011">
    <property type="protein sequence ID" value="KAL3715633.1"/>
    <property type="molecule type" value="Genomic_DNA"/>
</dbReference>
<gene>
    <name evidence="2" type="ORF">ACJRO7_007375</name>
</gene>
<dbReference type="Proteomes" id="UP001634007">
    <property type="component" value="Unassembled WGS sequence"/>
</dbReference>
<proteinExistence type="predicted"/>
<protein>
    <submittedName>
        <fullName evidence="2">Uncharacterized protein</fullName>
    </submittedName>
</protein>
<dbReference type="AlphaFoldDB" id="A0ABD3ILW6"/>
<name>A0ABD3ILW6_EUCGL</name>
<feature type="compositionally biased region" description="Basic and acidic residues" evidence="1">
    <location>
        <begin position="51"/>
        <end position="65"/>
    </location>
</feature>
<accession>A0ABD3ILW6</accession>
<feature type="region of interest" description="Disordered" evidence="1">
    <location>
        <begin position="18"/>
        <end position="95"/>
    </location>
</feature>